<dbReference type="PANTHER" id="PTHR32432:SF3">
    <property type="entry name" value="ETHANOLAMINE UTILIZATION PROTEIN EUTJ"/>
    <property type="match status" value="1"/>
</dbReference>
<dbReference type="PIRSF" id="PIRSF019169">
    <property type="entry name" value="PilM"/>
    <property type="match status" value="1"/>
</dbReference>
<dbReference type="RefSeq" id="WP_092230593.1">
    <property type="nucleotide sequence ID" value="NZ_FNLL01000002.1"/>
</dbReference>
<name>A0A1H2DWE3_9BACT</name>
<accession>A0A1H2DWE3</accession>
<organism evidence="1 2">
    <name type="scientific">Desulfobacula phenolica</name>
    <dbReference type="NCBI Taxonomy" id="90732"/>
    <lineage>
        <taxon>Bacteria</taxon>
        <taxon>Pseudomonadati</taxon>
        <taxon>Thermodesulfobacteriota</taxon>
        <taxon>Desulfobacteria</taxon>
        <taxon>Desulfobacterales</taxon>
        <taxon>Desulfobacteraceae</taxon>
        <taxon>Desulfobacula</taxon>
    </lineage>
</organism>
<reference evidence="2" key="1">
    <citation type="submission" date="2016-10" db="EMBL/GenBank/DDBJ databases">
        <authorList>
            <person name="Varghese N."/>
            <person name="Submissions S."/>
        </authorList>
    </citation>
    <scope>NUCLEOTIDE SEQUENCE [LARGE SCALE GENOMIC DNA]</scope>
    <source>
        <strain evidence="2">DSM 3384</strain>
    </source>
</reference>
<evidence type="ECO:0000313" key="1">
    <source>
        <dbReference type="EMBL" id="SDT87166.1"/>
    </source>
</evidence>
<dbReference type="SUPFAM" id="SSF53067">
    <property type="entry name" value="Actin-like ATPase domain"/>
    <property type="match status" value="2"/>
</dbReference>
<dbReference type="Gene3D" id="3.30.420.40">
    <property type="match status" value="2"/>
</dbReference>
<dbReference type="AlphaFoldDB" id="A0A1H2DWE3"/>
<sequence length="352" mass="38676">MIFGKKDHLVGLDIGSSSIKVAELKVTGKERILNKFGMTRINPGVISEGRIMDMESLANDIRTLFKSQKIHEKNVAISTGGHSVVIKTINTFTRPDKELHDTIYSEAEQYIPYDIDDVNIDYQILGESEISPEQMNVLLVAVKKDLVAEYIDLIHLAGLNPKIIDVDTFALQNTYEILPYESREKTTMLIDVGASKTSLNILKSNSSLMMRDTVSGTNQISEEIASQFDITVDEAEQAVNGGGNDVVTRGMIQEISLSIAQSWCSEICEVVNTYQSGANDEKVEKIVLSGGGVFVEGFKDCLLSELEADVSIINPFEGLIVNEKKFPDSFIAKAAPLAPIAIGLALRRVDDK</sequence>
<dbReference type="InterPro" id="IPR043129">
    <property type="entry name" value="ATPase_NBD"/>
</dbReference>
<proteinExistence type="predicted"/>
<dbReference type="NCBIfam" id="TIGR01175">
    <property type="entry name" value="pilM"/>
    <property type="match status" value="1"/>
</dbReference>
<dbReference type="Gene3D" id="3.30.1490.300">
    <property type="match status" value="1"/>
</dbReference>
<dbReference type="InterPro" id="IPR050696">
    <property type="entry name" value="FtsA/MreB"/>
</dbReference>
<gene>
    <name evidence="1" type="ORF">SAMN04487931_102267</name>
</gene>
<dbReference type="Proteomes" id="UP000199608">
    <property type="component" value="Unassembled WGS sequence"/>
</dbReference>
<dbReference type="EMBL" id="FNLL01000002">
    <property type="protein sequence ID" value="SDT87166.1"/>
    <property type="molecule type" value="Genomic_DNA"/>
</dbReference>
<keyword evidence="2" id="KW-1185">Reference proteome</keyword>
<evidence type="ECO:0000313" key="2">
    <source>
        <dbReference type="Proteomes" id="UP000199608"/>
    </source>
</evidence>
<dbReference type="InterPro" id="IPR005883">
    <property type="entry name" value="PilM"/>
</dbReference>
<dbReference type="Pfam" id="PF11104">
    <property type="entry name" value="PilM_2"/>
    <property type="match status" value="1"/>
</dbReference>
<dbReference type="CDD" id="cd24049">
    <property type="entry name" value="ASKHA_NBD_PilM"/>
    <property type="match status" value="1"/>
</dbReference>
<protein>
    <submittedName>
        <fullName evidence="1">Type IV pilus assembly protein PilM</fullName>
    </submittedName>
</protein>
<dbReference type="PANTHER" id="PTHR32432">
    <property type="entry name" value="CELL DIVISION PROTEIN FTSA-RELATED"/>
    <property type="match status" value="1"/>
</dbReference>